<dbReference type="InterPro" id="IPR019734">
    <property type="entry name" value="TPR_rpt"/>
</dbReference>
<dbReference type="SMART" id="SM00028">
    <property type="entry name" value="TPR"/>
    <property type="match status" value="2"/>
</dbReference>
<dbReference type="VEuPathDB" id="VectorBase:PPAI005490"/>
<accession>A0A1B0DCF1</accession>
<name>A0A1B0DCF1_PHLPP</name>
<dbReference type="GO" id="GO:0007283">
    <property type="term" value="P:spermatogenesis"/>
    <property type="evidence" value="ECO:0007669"/>
    <property type="project" value="TreeGrafter"/>
</dbReference>
<evidence type="ECO:0000313" key="5">
    <source>
        <dbReference type="EnsemblMetazoa" id="PPAI005490-PA"/>
    </source>
</evidence>
<comment type="catalytic activity">
    <reaction evidence="4">
        <text>[protein]-peptidylproline (omega=180) = [protein]-peptidylproline (omega=0)</text>
        <dbReference type="Rhea" id="RHEA:16237"/>
        <dbReference type="Rhea" id="RHEA-COMP:10747"/>
        <dbReference type="Rhea" id="RHEA-COMP:10748"/>
        <dbReference type="ChEBI" id="CHEBI:83833"/>
        <dbReference type="ChEBI" id="CHEBI:83834"/>
        <dbReference type="EC" id="5.2.1.8"/>
    </reaction>
</comment>
<evidence type="ECO:0000256" key="2">
    <source>
        <dbReference type="ARBA" id="ARBA00022737"/>
    </source>
</evidence>
<evidence type="ECO:0000256" key="3">
    <source>
        <dbReference type="ARBA" id="ARBA00022803"/>
    </source>
</evidence>
<evidence type="ECO:0000313" key="6">
    <source>
        <dbReference type="Proteomes" id="UP000092462"/>
    </source>
</evidence>
<evidence type="ECO:0000256" key="1">
    <source>
        <dbReference type="ARBA" id="ARBA00009648"/>
    </source>
</evidence>
<dbReference type="PROSITE" id="PS50059">
    <property type="entry name" value="FKBP_PPIASE"/>
    <property type="match status" value="1"/>
</dbReference>
<dbReference type="Proteomes" id="UP000092462">
    <property type="component" value="Unassembled WGS sequence"/>
</dbReference>
<dbReference type="PANTHER" id="PTHR46674:SF1">
    <property type="entry name" value="INACTIVE PEPTIDYL-PROLYL CIS-TRANS ISOMERASE FKBP6"/>
    <property type="match status" value="1"/>
</dbReference>
<dbReference type="GO" id="GO:0034587">
    <property type="term" value="P:piRNA processing"/>
    <property type="evidence" value="ECO:0007669"/>
    <property type="project" value="TreeGrafter"/>
</dbReference>
<dbReference type="AlphaFoldDB" id="A0A1B0DCF1"/>
<keyword evidence="3" id="KW-0802">TPR repeat</keyword>
<reference evidence="5" key="1">
    <citation type="submission" date="2022-08" db="UniProtKB">
        <authorList>
            <consortium name="EnsemblMetazoa"/>
        </authorList>
    </citation>
    <scope>IDENTIFICATION</scope>
    <source>
        <strain evidence="5">Israel</strain>
    </source>
</reference>
<dbReference type="GO" id="GO:0003755">
    <property type="term" value="F:peptidyl-prolyl cis-trans isomerase activity"/>
    <property type="evidence" value="ECO:0007669"/>
    <property type="project" value="UniProtKB-KW"/>
</dbReference>
<evidence type="ECO:0000256" key="4">
    <source>
        <dbReference type="PROSITE-ProRule" id="PRU00277"/>
    </source>
</evidence>
<comment type="similarity">
    <text evidence="1">Belongs to the FKBP6 family.</text>
</comment>
<protein>
    <recommendedName>
        <fullName evidence="4">peptidylprolyl isomerase</fullName>
        <ecNumber evidence="4">5.2.1.8</ecNumber>
    </recommendedName>
</protein>
<dbReference type="InterPro" id="IPR042282">
    <property type="entry name" value="FKBP6/shu"/>
</dbReference>
<sequence length="420" mass="48252">MKDGVLTGNYQNINDLIAGNSFQLRVENQEQFFDSDDDGEFEETDLDKYEEACEKWRKADFVDKSFDEVRASMTEIGMDIYKKVMLEGFGEPIPMENAKVTLVYSVFFEKKAIPVDSTLLTGKNFSFITGKNAGLLIGIEHAVMSMKAQEQAQFIVPWQLLYGEYGVPPRIPPKQDGLILIRIISVQPGCGPVEMSEGEMKNFSNVKKKVEELRQKGRQSSQASRYSSAIRAYNEATKILEKVETFNEEEDEERNNLLVMMLINAGMMYNKLMQPKSACLRFNEAQRYYVKIPRELKGKLMFHKGRALRHLGEFQRARQCLTEAHRNSSDSGIAREIHLLDQEEAKYNDAMSKMMQKALNLQEKVKKTKVSNINEDFRVSFTETLRKFLSDDKVTKQTITEDITKEQRDIIDSILATEDN</sequence>
<dbReference type="Gene3D" id="1.25.40.10">
    <property type="entry name" value="Tetratricopeptide repeat domain"/>
    <property type="match status" value="1"/>
</dbReference>
<keyword evidence="4" id="KW-0413">Isomerase</keyword>
<keyword evidence="4" id="KW-0697">Rotamase</keyword>
<dbReference type="EMBL" id="AJVK01014013">
    <property type="status" value="NOT_ANNOTATED_CDS"/>
    <property type="molecule type" value="Genomic_DNA"/>
</dbReference>
<dbReference type="Gene3D" id="3.10.50.40">
    <property type="match status" value="1"/>
</dbReference>
<dbReference type="VEuPathDB" id="VectorBase:PPAPM1_011667"/>
<dbReference type="InterPro" id="IPR001179">
    <property type="entry name" value="PPIase_FKBP_dom"/>
</dbReference>
<dbReference type="GO" id="GO:0005737">
    <property type="term" value="C:cytoplasm"/>
    <property type="evidence" value="ECO:0007669"/>
    <property type="project" value="TreeGrafter"/>
</dbReference>
<organism evidence="5 6">
    <name type="scientific">Phlebotomus papatasi</name>
    <name type="common">Sandfly</name>
    <dbReference type="NCBI Taxonomy" id="29031"/>
    <lineage>
        <taxon>Eukaryota</taxon>
        <taxon>Metazoa</taxon>
        <taxon>Ecdysozoa</taxon>
        <taxon>Arthropoda</taxon>
        <taxon>Hexapoda</taxon>
        <taxon>Insecta</taxon>
        <taxon>Pterygota</taxon>
        <taxon>Neoptera</taxon>
        <taxon>Endopterygota</taxon>
        <taxon>Diptera</taxon>
        <taxon>Nematocera</taxon>
        <taxon>Psychodoidea</taxon>
        <taxon>Psychodidae</taxon>
        <taxon>Phlebotomus</taxon>
        <taxon>Phlebotomus</taxon>
    </lineage>
</organism>
<dbReference type="GO" id="GO:0051879">
    <property type="term" value="F:Hsp90 protein binding"/>
    <property type="evidence" value="ECO:0007669"/>
    <property type="project" value="TreeGrafter"/>
</dbReference>
<dbReference type="SUPFAM" id="SSF54534">
    <property type="entry name" value="FKBP-like"/>
    <property type="match status" value="1"/>
</dbReference>
<proteinExistence type="inferred from homology"/>
<dbReference type="PANTHER" id="PTHR46674">
    <property type="entry name" value="INACTIVE PEPTIDYL-PROLYL CIS-TRANS ISOMERASE FKBP6"/>
    <property type="match status" value="1"/>
</dbReference>
<dbReference type="SUPFAM" id="SSF48452">
    <property type="entry name" value="TPR-like"/>
    <property type="match status" value="1"/>
</dbReference>
<dbReference type="EnsemblMetazoa" id="PPAI005490-RA">
    <property type="protein sequence ID" value="PPAI005490-PA"/>
    <property type="gene ID" value="PPAI005490"/>
</dbReference>
<keyword evidence="6" id="KW-1185">Reference proteome</keyword>
<keyword evidence="2" id="KW-0677">Repeat</keyword>
<dbReference type="InterPro" id="IPR046357">
    <property type="entry name" value="PPIase_dom_sf"/>
</dbReference>
<dbReference type="EC" id="5.2.1.8" evidence="4"/>
<dbReference type="Pfam" id="PF00254">
    <property type="entry name" value="FKBP_C"/>
    <property type="match status" value="1"/>
</dbReference>
<dbReference type="InterPro" id="IPR011990">
    <property type="entry name" value="TPR-like_helical_dom_sf"/>
</dbReference>